<keyword evidence="2 4" id="KW-0328">Glycosyltransferase</keyword>
<evidence type="ECO:0000256" key="1">
    <source>
        <dbReference type="ARBA" id="ARBA00009995"/>
    </source>
</evidence>
<evidence type="ECO:0000256" key="5">
    <source>
        <dbReference type="RuleBase" id="RU362057"/>
    </source>
</evidence>
<gene>
    <name evidence="6" type="ORF">EZV62_002932</name>
</gene>
<evidence type="ECO:0000313" key="7">
    <source>
        <dbReference type="Proteomes" id="UP000323000"/>
    </source>
</evidence>
<dbReference type="FunFam" id="3.40.50.2000:FF:000080">
    <property type="entry name" value="Glycosyltransferase"/>
    <property type="match status" value="1"/>
</dbReference>
<evidence type="ECO:0000256" key="2">
    <source>
        <dbReference type="ARBA" id="ARBA00022676"/>
    </source>
</evidence>
<dbReference type="EMBL" id="VAHF01000001">
    <property type="protein sequence ID" value="TXG74353.1"/>
    <property type="molecule type" value="Genomic_DNA"/>
</dbReference>
<sequence>MKTAELIFIPSPGIGHLVSTLEFAKLLIDRDDRISITVLVMKLPTTPHVDACTKSIAAASQSRIKLIDLPQVDPPPLEFIRRFPEYFITLFVESQVSNVRKVVSEIIVSHDDDDSVRVTGLVVDFFCVSMIDVASELSLNSYVYLTSNVGFLNFMLYLATEHMISNSTEFESSDSELLIPGFVNPVPVSVLPSCSFNSNGYTTLIKLARRFNEVNGIIVNTFSELEPFAFNLLSGGLNPPVFTVGPVVDVKGQANLDFDEAQSKKIMRWLDDQPESSVVFLCFGSKGSFSQPQVKEIAIGLELSEYNFLWCLRVSPPDNDVSNQSINDDIFPEGFLERIRGRGMICDWAPQVDVLAHKAVGGFVSHCGWNSILESLWYGVPIVTWPLYAEQQLNAFKMVKELGLAVEMRLDSRRDQSDLVMANEIAKAVRCVMDGDSETRRKVKEMAEISRKSLMDGGSSFISIRQFIDLNF</sequence>
<dbReference type="PANTHER" id="PTHR48048:SF45">
    <property type="entry name" value="GLYCOSYLTRANSFERASE"/>
    <property type="match status" value="1"/>
</dbReference>
<dbReference type="OrthoDB" id="5835829at2759"/>
<dbReference type="Pfam" id="PF00201">
    <property type="entry name" value="UDPGT"/>
    <property type="match status" value="1"/>
</dbReference>
<evidence type="ECO:0000256" key="3">
    <source>
        <dbReference type="ARBA" id="ARBA00022679"/>
    </source>
</evidence>
<dbReference type="FunFam" id="3.40.50.2000:FF:000056">
    <property type="entry name" value="Glycosyltransferase"/>
    <property type="match status" value="1"/>
</dbReference>
<name>A0A5C7IYQ8_9ROSI</name>
<keyword evidence="7" id="KW-1185">Reference proteome</keyword>
<dbReference type="PANTHER" id="PTHR48048">
    <property type="entry name" value="GLYCOSYLTRANSFERASE"/>
    <property type="match status" value="1"/>
</dbReference>
<dbReference type="EC" id="2.4.1.-" evidence="5"/>
<comment type="similarity">
    <text evidence="1 4">Belongs to the UDP-glycosyltransferase family.</text>
</comment>
<dbReference type="CDD" id="cd03784">
    <property type="entry name" value="GT1_Gtf-like"/>
    <property type="match status" value="1"/>
</dbReference>
<protein>
    <recommendedName>
        <fullName evidence="5">Glycosyltransferase</fullName>
        <ecNumber evidence="5">2.4.1.-</ecNumber>
    </recommendedName>
</protein>
<comment type="caution">
    <text evidence="6">The sequence shown here is derived from an EMBL/GenBank/DDBJ whole genome shotgun (WGS) entry which is preliminary data.</text>
</comment>
<dbReference type="InterPro" id="IPR002213">
    <property type="entry name" value="UDP_glucos_trans"/>
</dbReference>
<dbReference type="Gene3D" id="3.40.50.2000">
    <property type="entry name" value="Glycogen Phosphorylase B"/>
    <property type="match status" value="2"/>
</dbReference>
<evidence type="ECO:0000313" key="6">
    <source>
        <dbReference type="EMBL" id="TXG74353.1"/>
    </source>
</evidence>
<organism evidence="6 7">
    <name type="scientific">Acer yangbiense</name>
    <dbReference type="NCBI Taxonomy" id="1000413"/>
    <lineage>
        <taxon>Eukaryota</taxon>
        <taxon>Viridiplantae</taxon>
        <taxon>Streptophyta</taxon>
        <taxon>Embryophyta</taxon>
        <taxon>Tracheophyta</taxon>
        <taxon>Spermatophyta</taxon>
        <taxon>Magnoliopsida</taxon>
        <taxon>eudicotyledons</taxon>
        <taxon>Gunneridae</taxon>
        <taxon>Pentapetalae</taxon>
        <taxon>rosids</taxon>
        <taxon>malvids</taxon>
        <taxon>Sapindales</taxon>
        <taxon>Sapindaceae</taxon>
        <taxon>Hippocastanoideae</taxon>
        <taxon>Acereae</taxon>
        <taxon>Acer</taxon>
    </lineage>
</organism>
<dbReference type="Proteomes" id="UP000323000">
    <property type="component" value="Chromosome 1"/>
</dbReference>
<keyword evidence="3 4" id="KW-0808">Transferase</keyword>
<evidence type="ECO:0000256" key="4">
    <source>
        <dbReference type="RuleBase" id="RU003718"/>
    </source>
</evidence>
<proteinExistence type="inferred from homology"/>
<dbReference type="PROSITE" id="PS00375">
    <property type="entry name" value="UDPGT"/>
    <property type="match status" value="1"/>
</dbReference>
<dbReference type="InterPro" id="IPR050481">
    <property type="entry name" value="UDP-glycosyltransf_plant"/>
</dbReference>
<dbReference type="AlphaFoldDB" id="A0A5C7IYQ8"/>
<accession>A0A5C7IYQ8</accession>
<reference evidence="7" key="1">
    <citation type="journal article" date="2019" name="Gigascience">
        <title>De novo genome assembly of the endangered Acer yangbiense, a plant species with extremely small populations endemic to Yunnan Province, China.</title>
        <authorList>
            <person name="Yang J."/>
            <person name="Wariss H.M."/>
            <person name="Tao L."/>
            <person name="Zhang R."/>
            <person name="Yun Q."/>
            <person name="Hollingsworth P."/>
            <person name="Dao Z."/>
            <person name="Luo G."/>
            <person name="Guo H."/>
            <person name="Ma Y."/>
            <person name="Sun W."/>
        </authorList>
    </citation>
    <scope>NUCLEOTIDE SEQUENCE [LARGE SCALE GENOMIC DNA]</scope>
    <source>
        <strain evidence="7">cv. Malutang</strain>
    </source>
</reference>
<dbReference type="InterPro" id="IPR035595">
    <property type="entry name" value="UDP_glycos_trans_CS"/>
</dbReference>
<dbReference type="GO" id="GO:0035251">
    <property type="term" value="F:UDP-glucosyltransferase activity"/>
    <property type="evidence" value="ECO:0007669"/>
    <property type="project" value="InterPro"/>
</dbReference>
<dbReference type="SUPFAM" id="SSF53756">
    <property type="entry name" value="UDP-Glycosyltransferase/glycogen phosphorylase"/>
    <property type="match status" value="1"/>
</dbReference>